<gene>
    <name evidence="1" type="ORF">D6858_00190</name>
</gene>
<dbReference type="Proteomes" id="UP000284322">
    <property type="component" value="Unassembled WGS sequence"/>
</dbReference>
<accession>A0A419R6J3</accession>
<reference evidence="1 2" key="1">
    <citation type="submission" date="2018-09" db="EMBL/GenBank/DDBJ databases">
        <title>Altererythrobacter sp.Ery1 and Ery12, the genome sequencing of novel strains in genus Alterythrobacter.</title>
        <authorList>
            <person name="Cheng H."/>
            <person name="Wu Y.-H."/>
            <person name="Fang C."/>
            <person name="Xu X.-W."/>
        </authorList>
    </citation>
    <scope>NUCLEOTIDE SEQUENCE [LARGE SCALE GENOMIC DNA]</scope>
    <source>
        <strain evidence="1 2">Ery12</strain>
    </source>
</reference>
<name>A0A419R6J3_9SPHN</name>
<protein>
    <submittedName>
        <fullName evidence="1">Uncharacterized protein</fullName>
    </submittedName>
</protein>
<organism evidence="1 2">
    <name type="scientific">Tsuneonella suprasediminis</name>
    <dbReference type="NCBI Taxonomy" id="2306996"/>
    <lineage>
        <taxon>Bacteria</taxon>
        <taxon>Pseudomonadati</taxon>
        <taxon>Pseudomonadota</taxon>
        <taxon>Alphaproteobacteria</taxon>
        <taxon>Sphingomonadales</taxon>
        <taxon>Erythrobacteraceae</taxon>
        <taxon>Tsuneonella</taxon>
    </lineage>
</organism>
<dbReference type="EMBL" id="RAHJ01000001">
    <property type="protein sequence ID" value="RJX71812.1"/>
    <property type="molecule type" value="Genomic_DNA"/>
</dbReference>
<proteinExistence type="predicted"/>
<comment type="caution">
    <text evidence="1">The sequence shown here is derived from an EMBL/GenBank/DDBJ whole genome shotgun (WGS) entry which is preliminary data.</text>
</comment>
<sequence>MWVIAQLCVALQCAKTVIVKVANSFDMQPAKNYVPPRPTITPNSVDKLGLAVEPPEQEQITGGHALIAQVAKCPRNLTQRAAPTCGATINCCRVDIGVQVAWPLAACVQVMRLSTEIGVELPVPGW</sequence>
<evidence type="ECO:0000313" key="1">
    <source>
        <dbReference type="EMBL" id="RJX71812.1"/>
    </source>
</evidence>
<evidence type="ECO:0000313" key="2">
    <source>
        <dbReference type="Proteomes" id="UP000284322"/>
    </source>
</evidence>
<dbReference type="AlphaFoldDB" id="A0A419R6J3"/>
<keyword evidence="2" id="KW-1185">Reference proteome</keyword>